<dbReference type="PRINTS" id="PR00112">
    <property type="entry name" value="ACYLPHPHTASE"/>
</dbReference>
<dbReference type="InterPro" id="IPR017968">
    <property type="entry name" value="Acylphosphatase_CS"/>
</dbReference>
<dbReference type="AlphaFoldDB" id="A0A2A2G919"/>
<evidence type="ECO:0000256" key="1">
    <source>
        <dbReference type="ARBA" id="ARBA00005614"/>
    </source>
</evidence>
<dbReference type="SUPFAM" id="SSF54975">
    <property type="entry name" value="Acylphosphatase/BLUF domain-like"/>
    <property type="match status" value="1"/>
</dbReference>
<evidence type="ECO:0000256" key="5">
    <source>
        <dbReference type="RuleBase" id="RU000553"/>
    </source>
</evidence>
<evidence type="ECO:0000313" key="9">
    <source>
        <dbReference type="Proteomes" id="UP000218831"/>
    </source>
</evidence>
<comment type="catalytic activity">
    <reaction evidence="3 4 5">
        <text>an acyl phosphate + H2O = a carboxylate + phosphate + H(+)</text>
        <dbReference type="Rhea" id="RHEA:14965"/>
        <dbReference type="ChEBI" id="CHEBI:15377"/>
        <dbReference type="ChEBI" id="CHEBI:15378"/>
        <dbReference type="ChEBI" id="CHEBI:29067"/>
        <dbReference type="ChEBI" id="CHEBI:43474"/>
        <dbReference type="ChEBI" id="CHEBI:59918"/>
        <dbReference type="EC" id="3.6.1.7"/>
    </reaction>
</comment>
<feature type="active site" evidence="4">
    <location>
        <position position="36"/>
    </location>
</feature>
<proteinExistence type="inferred from homology"/>
<dbReference type="PROSITE" id="PS51160">
    <property type="entry name" value="ACYLPHOSPHATASE_3"/>
    <property type="match status" value="1"/>
</dbReference>
<feature type="active site" evidence="4">
    <location>
        <position position="18"/>
    </location>
</feature>
<keyword evidence="4 5" id="KW-0378">Hydrolase</keyword>
<accession>A0A2A2G919</accession>
<dbReference type="RefSeq" id="WP_095606970.1">
    <property type="nucleotide sequence ID" value="NZ_NSKE01000008.1"/>
</dbReference>
<name>A0A2A2G919_9BACT</name>
<keyword evidence="9" id="KW-1185">Reference proteome</keyword>
<dbReference type="Pfam" id="PF00708">
    <property type="entry name" value="Acylphosphatase"/>
    <property type="match status" value="1"/>
</dbReference>
<dbReference type="Proteomes" id="UP000218831">
    <property type="component" value="Unassembled WGS sequence"/>
</dbReference>
<comment type="caution">
    <text evidence="8">The sequence shown here is derived from an EMBL/GenBank/DDBJ whole genome shotgun (WGS) entry which is preliminary data.</text>
</comment>
<evidence type="ECO:0000256" key="6">
    <source>
        <dbReference type="RuleBase" id="RU004168"/>
    </source>
</evidence>
<evidence type="ECO:0000256" key="3">
    <source>
        <dbReference type="ARBA" id="ARBA00047645"/>
    </source>
</evidence>
<dbReference type="PROSITE" id="PS00150">
    <property type="entry name" value="ACYLPHOSPHATASE_1"/>
    <property type="match status" value="1"/>
</dbReference>
<organism evidence="8 9">
    <name type="scientific">Fodinibius salipaludis</name>
    <dbReference type="NCBI Taxonomy" id="2032627"/>
    <lineage>
        <taxon>Bacteria</taxon>
        <taxon>Pseudomonadati</taxon>
        <taxon>Balneolota</taxon>
        <taxon>Balneolia</taxon>
        <taxon>Balneolales</taxon>
        <taxon>Balneolaceae</taxon>
        <taxon>Fodinibius</taxon>
    </lineage>
</organism>
<dbReference type="PROSITE" id="PS00151">
    <property type="entry name" value="ACYLPHOSPHATASE_2"/>
    <property type="match status" value="1"/>
</dbReference>
<dbReference type="OrthoDB" id="9808093at2"/>
<evidence type="ECO:0000256" key="2">
    <source>
        <dbReference type="ARBA" id="ARBA00012150"/>
    </source>
</evidence>
<dbReference type="InterPro" id="IPR036046">
    <property type="entry name" value="Acylphosphatase-like_dom_sf"/>
</dbReference>
<dbReference type="EMBL" id="NSKE01000008">
    <property type="protein sequence ID" value="PAU93359.1"/>
    <property type="molecule type" value="Genomic_DNA"/>
</dbReference>
<evidence type="ECO:0000256" key="4">
    <source>
        <dbReference type="PROSITE-ProRule" id="PRU00520"/>
    </source>
</evidence>
<gene>
    <name evidence="8" type="ORF">CK503_11505</name>
</gene>
<feature type="domain" description="Acylphosphatase-like" evidence="7">
    <location>
        <begin position="3"/>
        <end position="90"/>
    </location>
</feature>
<sequence length="91" mass="10363">MQQAHVFIEGRVQGVGFRHFAKVNAEEVGVFGWVKNLPDGRVEAVFAGPMDHIREMVNRCEQGPGASRVDNIDVTVEEADEEYEEFEVRYH</sequence>
<dbReference type="PANTHER" id="PTHR47268">
    <property type="entry name" value="ACYLPHOSPHATASE"/>
    <property type="match status" value="1"/>
</dbReference>
<dbReference type="PANTHER" id="PTHR47268:SF4">
    <property type="entry name" value="ACYLPHOSPHATASE"/>
    <property type="match status" value="1"/>
</dbReference>
<dbReference type="EC" id="3.6.1.7" evidence="2 4"/>
<dbReference type="Gene3D" id="3.30.70.100">
    <property type="match status" value="1"/>
</dbReference>
<comment type="similarity">
    <text evidence="1 6">Belongs to the acylphosphatase family.</text>
</comment>
<dbReference type="GO" id="GO:0003998">
    <property type="term" value="F:acylphosphatase activity"/>
    <property type="evidence" value="ECO:0007669"/>
    <property type="project" value="UniProtKB-EC"/>
</dbReference>
<dbReference type="InterPro" id="IPR001792">
    <property type="entry name" value="Acylphosphatase-like_dom"/>
</dbReference>
<dbReference type="InterPro" id="IPR020456">
    <property type="entry name" value="Acylphosphatase"/>
</dbReference>
<protein>
    <recommendedName>
        <fullName evidence="2 4">Acylphosphatase</fullName>
        <ecNumber evidence="2 4">3.6.1.7</ecNumber>
    </recommendedName>
</protein>
<reference evidence="8 9" key="1">
    <citation type="submission" date="2017-08" db="EMBL/GenBank/DDBJ databases">
        <title>Aliifodinibius alkalisoli sp. nov., isolated from saline alkaline soil.</title>
        <authorList>
            <person name="Liu D."/>
            <person name="Zhang G."/>
        </authorList>
    </citation>
    <scope>NUCLEOTIDE SEQUENCE [LARGE SCALE GENOMIC DNA]</scope>
    <source>
        <strain evidence="8 9">WN023</strain>
    </source>
</reference>
<evidence type="ECO:0000313" key="8">
    <source>
        <dbReference type="EMBL" id="PAU93359.1"/>
    </source>
</evidence>
<evidence type="ECO:0000259" key="7">
    <source>
        <dbReference type="PROSITE" id="PS51160"/>
    </source>
</evidence>